<gene>
    <name evidence="1" type="ORF">SAMN02910315_00023</name>
</gene>
<dbReference type="OrthoDB" id="76314at2157"/>
<name>A0A1G5UTY5_9EURY</name>
<sequence>MIVRKLNFLMPKHGYKKVEVSIYGEKNICTIYIENKGYAIYINGNEEDMFLIKTNMSPDEFKSRKNAEDNEDFINLIKLLLDQIYADIDIPEYEEQHHEFVFLKIMDYFSKNDFKVINEGSDLYKTIEWGFMKLDIDLLNLKVNNETNN</sequence>
<dbReference type="Proteomes" id="UP000323439">
    <property type="component" value="Unassembled WGS sequence"/>
</dbReference>
<dbReference type="RefSeq" id="WP_149730683.1">
    <property type="nucleotide sequence ID" value="NZ_FMXB01000001.1"/>
</dbReference>
<accession>A0A1G5UTY5</accession>
<protein>
    <submittedName>
        <fullName evidence="1">Uncharacterized protein</fullName>
    </submittedName>
</protein>
<dbReference type="AlphaFoldDB" id="A0A1G5UTY5"/>
<keyword evidence="2" id="KW-1185">Reference proteome</keyword>
<proteinExistence type="predicted"/>
<evidence type="ECO:0000313" key="2">
    <source>
        <dbReference type="Proteomes" id="UP000323439"/>
    </source>
</evidence>
<organism evidence="1 2">
    <name type="scientific">Methanobrevibacter millerae</name>
    <dbReference type="NCBI Taxonomy" id="230361"/>
    <lineage>
        <taxon>Archaea</taxon>
        <taxon>Methanobacteriati</taxon>
        <taxon>Methanobacteriota</taxon>
        <taxon>Methanomada group</taxon>
        <taxon>Methanobacteria</taxon>
        <taxon>Methanobacteriales</taxon>
        <taxon>Methanobacteriaceae</taxon>
        <taxon>Methanobrevibacter</taxon>
    </lineage>
</organism>
<dbReference type="EMBL" id="FMXB01000001">
    <property type="protein sequence ID" value="SDA37039.1"/>
    <property type="molecule type" value="Genomic_DNA"/>
</dbReference>
<evidence type="ECO:0000313" key="1">
    <source>
        <dbReference type="EMBL" id="SDA37039.1"/>
    </source>
</evidence>
<reference evidence="1 2" key="1">
    <citation type="submission" date="2016-10" db="EMBL/GenBank/DDBJ databases">
        <authorList>
            <person name="Varghese N."/>
            <person name="Submissions S."/>
        </authorList>
    </citation>
    <scope>NUCLEOTIDE SEQUENCE [LARGE SCALE GENOMIC DNA]</scope>
    <source>
        <strain evidence="1 2">DSM 16643</strain>
    </source>
</reference>